<keyword evidence="3" id="KW-1185">Reference proteome</keyword>
<dbReference type="KEGG" id="sdn:Sden_2997"/>
<dbReference type="HOGENOM" id="CLU_236286_0_0_6"/>
<feature type="region of interest" description="Disordered" evidence="1">
    <location>
        <begin position="502"/>
        <end position="525"/>
    </location>
</feature>
<proteinExistence type="predicted"/>
<dbReference type="EMBL" id="CP000302">
    <property type="protein sequence ID" value="ABE56275.1"/>
    <property type="molecule type" value="Genomic_DNA"/>
</dbReference>
<dbReference type="eggNOG" id="COG4942">
    <property type="taxonomic scope" value="Bacteria"/>
</dbReference>
<reference evidence="2 3" key="1">
    <citation type="submission" date="2006-03" db="EMBL/GenBank/DDBJ databases">
        <title>Complete sequence of Shewanella denitrificans OS217.</title>
        <authorList>
            <consortium name="US DOE Joint Genome Institute"/>
            <person name="Copeland A."/>
            <person name="Lucas S."/>
            <person name="Lapidus A."/>
            <person name="Barry K."/>
            <person name="Detter J.C."/>
            <person name="Glavina del Rio T."/>
            <person name="Hammon N."/>
            <person name="Israni S."/>
            <person name="Dalin E."/>
            <person name="Tice H."/>
            <person name="Pitluck S."/>
            <person name="Brettin T."/>
            <person name="Bruce D."/>
            <person name="Han C."/>
            <person name="Tapia R."/>
            <person name="Gilna P."/>
            <person name="Kiss H."/>
            <person name="Schmutz J."/>
            <person name="Larimer F."/>
            <person name="Land M."/>
            <person name="Hauser L."/>
            <person name="Kyrpides N."/>
            <person name="Lykidis A."/>
            <person name="Richardson P."/>
        </authorList>
    </citation>
    <scope>NUCLEOTIDE SEQUENCE [LARGE SCALE GENOMIC DNA]</scope>
    <source>
        <strain evidence="3">OS217 / ATCC BAA-1090 / DSM 15013</strain>
    </source>
</reference>
<feature type="region of interest" description="Disordered" evidence="1">
    <location>
        <begin position="1653"/>
        <end position="1681"/>
    </location>
</feature>
<evidence type="ECO:0000313" key="2">
    <source>
        <dbReference type="EMBL" id="ABE56275.1"/>
    </source>
</evidence>
<protein>
    <submittedName>
        <fullName evidence="2">Uncharacterized protein</fullName>
    </submittedName>
</protein>
<feature type="compositionally biased region" description="Polar residues" evidence="1">
    <location>
        <begin position="353"/>
        <end position="369"/>
    </location>
</feature>
<feature type="region of interest" description="Disordered" evidence="1">
    <location>
        <begin position="122"/>
        <end position="149"/>
    </location>
</feature>
<dbReference type="Proteomes" id="UP000001982">
    <property type="component" value="Chromosome"/>
</dbReference>
<dbReference type="Pfam" id="PF19268">
    <property type="entry name" value="CIS_TMP"/>
    <property type="match status" value="2"/>
</dbReference>
<organism evidence="2 3">
    <name type="scientific">Shewanella denitrificans (strain OS217 / ATCC BAA-1090 / DSM 15013)</name>
    <dbReference type="NCBI Taxonomy" id="318161"/>
    <lineage>
        <taxon>Bacteria</taxon>
        <taxon>Pseudomonadati</taxon>
        <taxon>Pseudomonadota</taxon>
        <taxon>Gammaproteobacteria</taxon>
        <taxon>Alteromonadales</taxon>
        <taxon>Shewanellaceae</taxon>
        <taxon>Shewanella</taxon>
    </lineage>
</organism>
<dbReference type="STRING" id="318161.Sden_2997"/>
<dbReference type="OrthoDB" id="499748at2"/>
<accession>Q12JV1</accession>
<feature type="region of interest" description="Disordered" evidence="1">
    <location>
        <begin position="353"/>
        <end position="391"/>
    </location>
</feature>
<gene>
    <name evidence="2" type="ordered locus">Sden_2997</name>
</gene>
<sequence>MSSDLMGRDYGSHKHLIERAILDIQFDSQPLADEFQAQAQAFMLHQLLPAIDEVFEQHSQETWVLSIETLVIDLGELSGANYREHLVTRVSQALALQLNSLAKTSESASGARLISQLTPKLTPKLSTGLNPSPRPSQGQAATGQDLNPDWRHQDISELSFYQYPKAESSWRQLKYFLEHGNLSWNTDASGFYQKPDTWTAWFEATVFNHLAALSELLKTSSTRAAILVRLLRQLNTDKSIACLLALQVGRQLSQLKFLVKLMFNHGAEAEFTHTQRQFFTSSGWLSRASLQEQQAVMAKLFMTSLFMSNSSMSSQASINSSLLSVCSQYAPSAKKAEFTLLFAAMSQVASQDGLQNQRDKQAQTQSHANDYSKNHSEASWQAKNELHQRQSTAVTNQARQGYIALLTQALLQGNYRGLLSIWPLTTQVFAKEFVSILNYLGQQYSVRHALASGLTEPMLLDILTLLEPRESRFILGFRQLALAPLLSKQALANQTIANQATQQAVAKPQDPLDKGTDANSSYANSSYASSAHTGAVDHTAAHQKATLQKERASLQLMPLAQSHQVFWEFTLSYLLVDRGSAFNRKAYLYSMIKQAAAHQNVSQAQLHHSLYQSVISLPKDSPLTRNLQQLLSDLSFNGDAISGNGFNSKQQVVEGMKSHKGQPIGMDHLDEEARLIALLAMALTQGRIGLMAKHWRSYIGEHRQLLRQGLTLYGQDRRAIKLVVAHFTHKMLHELLTVLAPNDAALILSIMAQTALMGKTSGLSKRAAIEQDSALVSASTSAQAAMLGPGQHHKDAAVSDKQLWQFSLSYLLTERGSVFNKLSYLGYLTQQMAAHHNLNHQQLVRGFVRSFSYVSKPSGLQQEMLGLLVSLLIKPMDLGVNNATGQQSSVDGETPVLSTDSGLGADLESKSVEVAPVLDTEAVQQNPALQHLLQGFVLALELADNASLAKLLGQASEGVKAKFRAILLHYLFRNELQNGAHGLPQELPNELAKDMDWGDSDSEAQIKRYLLALSNASQLSLFNLLAPHLSQALAVLLNPDSLLLVEASKSSSQTTWLKLSLPALLLDKLTRYSLSQGLSYSANLATQLWLICWRFICIEAERGGDIKASLAKTREAKPEAFIRFVILQMAQYRNLPLESLLQAMLRASKNNHEIGSSSSGNSSNVSRHRNAPQWLINLLSQWLEGHRAPQAASLAREIAGKGAIAEQETAEQTHQAETETSSVASLFDLVQSQQWLQQFFTLVAGLSAAKAYRFESEANGLDNGSEHEANSQELRRLLNLLKGLSAKDFVHLAALMPESKMQLALLQSIDWKHLAAHLSSAEGVKLGQLLTVLYPSLKLTELARLNSGLASLSTAALWRRSVIGNSVIKNSVIGSSVSESSVDGNSVEASSDSESSVNDNSVNGNSVEMNNEQAIKLAHSLLHDIPAESADLLTLSLEDRAKLDPKRQSARLATMLKALLQTLAGTDLSQWPRLSEYLGLNLAKSPLGKGVDLGVKSLLAHDNEALKILLLQNMHRGQVMDFMLALRSDTELVELMTFCYGNAFTSLYLRLQSLIYDSPSLVQLRRGSPRIFWTFICQYLAKHHCSHHYSSHSRHHNMSLHKAEMAFLQWAYSKQRAIKTRFSTFADFLTQVRLELRFTPSLKQDIELKGEGLPRPKGVISEPKHNLSKTPKTSTRPPVSAPKALEPLAELEALIYGDKSKNEDKQQDEGLDKIYVANGGLVLIAPYIGRLFTRLALTEKGEFIDEQAREKALHLLQYIAYGREGALEFQLGLNKILCGMKTTTPLSHRLVLTHEDKNTADGLLTGVIQNWTGLGNTSNDGLRQTFLQREGVITLEKEAWKLRIQPKAFDVLLDSLPWSFGVIKLPWMERVMHVEWR</sequence>
<feature type="compositionally biased region" description="Polar residues" evidence="1">
    <location>
        <begin position="1668"/>
        <end position="1677"/>
    </location>
</feature>
<dbReference type="RefSeq" id="WP_011497423.1">
    <property type="nucleotide sequence ID" value="NC_007954.1"/>
</dbReference>
<feature type="region of interest" description="Disordered" evidence="1">
    <location>
        <begin position="1377"/>
        <end position="1401"/>
    </location>
</feature>
<evidence type="ECO:0000313" key="3">
    <source>
        <dbReference type="Proteomes" id="UP000001982"/>
    </source>
</evidence>
<evidence type="ECO:0000256" key="1">
    <source>
        <dbReference type="SAM" id="MobiDB-lite"/>
    </source>
</evidence>
<dbReference type="InterPro" id="IPR045538">
    <property type="entry name" value="CIS_TMP"/>
</dbReference>
<feature type="compositionally biased region" description="Polar residues" evidence="1">
    <location>
        <begin position="122"/>
        <end position="145"/>
    </location>
</feature>
<name>Q12JV1_SHEDO</name>